<dbReference type="EMBL" id="PVEM01000004">
    <property type="protein sequence ID" value="PTD08676.1"/>
    <property type="molecule type" value="Genomic_DNA"/>
</dbReference>
<dbReference type="Pfam" id="PF25053">
    <property type="entry name" value="DUF7791"/>
    <property type="match status" value="1"/>
</dbReference>
<sequence>MCVSSREEYTFIDYLDGVERLQLHELTKYDIEQFADTRLEELIFAKPEDRERILYSIVSSASGVFLWVVLVIDSVTRAARIDNNIEDLIERVDHMPRDLIDLVREMWERSGDDGEIPSYKVSASRYFKLARDESHYGAWHDSVLEYAIASDKGGKESVLDPDRVWDVEKVERLCLKTRKEINILCRGLLEVVDGDFAVKLHTPRLEICRRMRVQFAHRCVVDFLDDTESGAALLDACG</sequence>
<dbReference type="AlphaFoldDB" id="A0A2T4GYP1"/>
<dbReference type="OMA" id="SHYGAWH"/>
<keyword evidence="1" id="KW-0472">Membrane</keyword>
<proteinExistence type="predicted"/>
<name>A0A2T4GYP1_FUSCU</name>
<feature type="transmembrane region" description="Helical" evidence="1">
    <location>
        <begin position="53"/>
        <end position="72"/>
    </location>
</feature>
<dbReference type="InterPro" id="IPR056693">
    <property type="entry name" value="DUF7791"/>
</dbReference>
<accession>A0A2T4GYP1</accession>
<feature type="domain" description="DUF7791" evidence="2">
    <location>
        <begin position="117"/>
        <end position="233"/>
    </location>
</feature>
<protein>
    <recommendedName>
        <fullName evidence="2">DUF7791 domain-containing protein</fullName>
    </recommendedName>
</protein>
<evidence type="ECO:0000313" key="4">
    <source>
        <dbReference type="Proteomes" id="UP000241587"/>
    </source>
</evidence>
<gene>
    <name evidence="3" type="ORF">FCULG_00011163</name>
</gene>
<keyword evidence="4" id="KW-1185">Reference proteome</keyword>
<evidence type="ECO:0000259" key="2">
    <source>
        <dbReference type="Pfam" id="PF25053"/>
    </source>
</evidence>
<evidence type="ECO:0000256" key="1">
    <source>
        <dbReference type="SAM" id="Phobius"/>
    </source>
</evidence>
<organism evidence="3 4">
    <name type="scientific">Fusarium culmorum</name>
    <dbReference type="NCBI Taxonomy" id="5516"/>
    <lineage>
        <taxon>Eukaryota</taxon>
        <taxon>Fungi</taxon>
        <taxon>Dikarya</taxon>
        <taxon>Ascomycota</taxon>
        <taxon>Pezizomycotina</taxon>
        <taxon>Sordariomycetes</taxon>
        <taxon>Hypocreomycetidae</taxon>
        <taxon>Hypocreales</taxon>
        <taxon>Nectriaceae</taxon>
        <taxon>Fusarium</taxon>
    </lineage>
</organism>
<dbReference type="Proteomes" id="UP000241587">
    <property type="component" value="Unassembled WGS sequence"/>
</dbReference>
<reference evidence="3 4" key="1">
    <citation type="submission" date="2018-02" db="EMBL/GenBank/DDBJ databases">
        <title>Fusarium culmorum secondary metabolites in fungal-bacterial-plant interactions.</title>
        <authorList>
            <person name="Schmidt R."/>
        </authorList>
    </citation>
    <scope>NUCLEOTIDE SEQUENCE [LARGE SCALE GENOMIC DNA]</scope>
    <source>
        <strain evidence="3 4">PV</strain>
    </source>
</reference>
<comment type="caution">
    <text evidence="3">The sequence shown here is derived from an EMBL/GenBank/DDBJ whole genome shotgun (WGS) entry which is preliminary data.</text>
</comment>
<dbReference type="PANTHER" id="PTHR10039">
    <property type="entry name" value="AMELOGENIN"/>
    <property type="match status" value="1"/>
</dbReference>
<keyword evidence="1" id="KW-0812">Transmembrane</keyword>
<dbReference type="PANTHER" id="PTHR10039:SF5">
    <property type="entry name" value="NACHT DOMAIN-CONTAINING PROTEIN"/>
    <property type="match status" value="1"/>
</dbReference>
<dbReference type="OrthoDB" id="5086500at2759"/>
<keyword evidence="1" id="KW-1133">Transmembrane helix</keyword>
<evidence type="ECO:0000313" key="3">
    <source>
        <dbReference type="EMBL" id="PTD08676.1"/>
    </source>
</evidence>